<evidence type="ECO:0000256" key="4">
    <source>
        <dbReference type="ARBA" id="ARBA00009000"/>
    </source>
</evidence>
<dbReference type="CDD" id="cd02855">
    <property type="entry name" value="E_set_GBE_prok_N"/>
    <property type="match status" value="1"/>
</dbReference>
<dbReference type="SUPFAM" id="SSF51011">
    <property type="entry name" value="Glycosyl hydrolase domain"/>
    <property type="match status" value="1"/>
</dbReference>
<dbReference type="PIRSF" id="PIRSF000463">
    <property type="entry name" value="GlgB"/>
    <property type="match status" value="1"/>
</dbReference>
<organism evidence="12 13">
    <name type="scientific">Nitratireductor thuwali</name>
    <dbReference type="NCBI Taxonomy" id="2267699"/>
    <lineage>
        <taxon>Bacteria</taxon>
        <taxon>Pseudomonadati</taxon>
        <taxon>Pseudomonadota</taxon>
        <taxon>Alphaproteobacteria</taxon>
        <taxon>Hyphomicrobiales</taxon>
        <taxon>Phyllobacteriaceae</taxon>
        <taxon>Nitratireductor</taxon>
    </lineage>
</organism>
<evidence type="ECO:0000256" key="7">
    <source>
        <dbReference type="ARBA" id="ARBA00022679"/>
    </source>
</evidence>
<dbReference type="CDD" id="cd11322">
    <property type="entry name" value="AmyAc_Glg_BE"/>
    <property type="match status" value="1"/>
</dbReference>
<protein>
    <recommendedName>
        <fullName evidence="10">1,4-alpha-glucan branching enzyme GlgB</fullName>
        <ecNumber evidence="10">2.4.1.18</ecNumber>
    </recommendedName>
    <alternativeName>
        <fullName evidence="10">1,4-alpha-D-glucan:1,4-alpha-D-glucan 6-glucosyl-transferase</fullName>
    </alternativeName>
    <alternativeName>
        <fullName evidence="10">Alpha-(1-&gt;4)-glucan branching enzyme</fullName>
    </alternativeName>
    <alternativeName>
        <fullName evidence="10">Glycogen branching enzyme</fullName>
        <shortName evidence="10">BE</shortName>
    </alternativeName>
</protein>
<evidence type="ECO:0000256" key="9">
    <source>
        <dbReference type="ARBA" id="ARBA00023277"/>
    </source>
</evidence>
<dbReference type="InterPro" id="IPR004193">
    <property type="entry name" value="Glyco_hydro_13_N"/>
</dbReference>
<dbReference type="Gene3D" id="2.60.40.1180">
    <property type="entry name" value="Golgi alpha-mannosidase II"/>
    <property type="match status" value="1"/>
</dbReference>
<keyword evidence="6 10" id="KW-0328">Glycosyltransferase</keyword>
<dbReference type="Pfam" id="PF00128">
    <property type="entry name" value="Alpha-amylase"/>
    <property type="match status" value="1"/>
</dbReference>
<comment type="pathway">
    <text evidence="3 10">Glycan biosynthesis; glycogen biosynthesis.</text>
</comment>
<dbReference type="GO" id="GO:0003844">
    <property type="term" value="F:1,4-alpha-glucan branching enzyme activity"/>
    <property type="evidence" value="ECO:0007669"/>
    <property type="project" value="UniProtKB-EC"/>
</dbReference>
<dbReference type="EMBL" id="CP030941">
    <property type="protein sequence ID" value="UUP16724.1"/>
    <property type="molecule type" value="Genomic_DNA"/>
</dbReference>
<dbReference type="SUPFAM" id="SSF51445">
    <property type="entry name" value="(Trans)glycosidases"/>
    <property type="match status" value="1"/>
</dbReference>
<reference evidence="12 13" key="1">
    <citation type="submission" date="2018-07" db="EMBL/GenBank/DDBJ databases">
        <title>Genome sequence of Nitratireductor thuwali#1536.</title>
        <authorList>
            <person name="Michoud G."/>
            <person name="Merlino G."/>
            <person name="Sefrji F.O."/>
            <person name="Daffonchio D."/>
        </authorList>
    </citation>
    <scope>NUCLEOTIDE SEQUENCE [LARGE SCALE GENOMIC DNA]</scope>
    <source>
        <strain evidence="13">Nit1536</strain>
    </source>
</reference>
<name>A0ABY5MIM6_9HYPH</name>
<dbReference type="Gene3D" id="3.20.20.80">
    <property type="entry name" value="Glycosidases"/>
    <property type="match status" value="1"/>
</dbReference>
<gene>
    <name evidence="10 12" type="primary">glgB</name>
    <name evidence="12" type="ORF">NTH_01171</name>
</gene>
<dbReference type="InterPro" id="IPR013780">
    <property type="entry name" value="Glyco_hydro_b"/>
</dbReference>
<dbReference type="InterPro" id="IPR054169">
    <property type="entry name" value="GlgB_N"/>
</dbReference>
<keyword evidence="9 10" id="KW-0119">Carbohydrate metabolism</keyword>
<dbReference type="InterPro" id="IPR044143">
    <property type="entry name" value="GlgB_N_E_set_prok"/>
</dbReference>
<evidence type="ECO:0000256" key="6">
    <source>
        <dbReference type="ARBA" id="ARBA00022676"/>
    </source>
</evidence>
<keyword evidence="8 10" id="KW-0320">Glycogen biosynthesis</keyword>
<dbReference type="InterPro" id="IPR006047">
    <property type="entry name" value="GH13_cat_dom"/>
</dbReference>
<dbReference type="PANTHER" id="PTHR43651">
    <property type="entry name" value="1,4-ALPHA-GLUCAN-BRANCHING ENZYME"/>
    <property type="match status" value="1"/>
</dbReference>
<dbReference type="Proteomes" id="UP001342418">
    <property type="component" value="Chromosome"/>
</dbReference>
<dbReference type="EC" id="2.4.1.18" evidence="10"/>
<dbReference type="RefSeq" id="WP_338529129.1">
    <property type="nucleotide sequence ID" value="NZ_CP030941.1"/>
</dbReference>
<evidence type="ECO:0000256" key="10">
    <source>
        <dbReference type="HAMAP-Rule" id="MF_00685"/>
    </source>
</evidence>
<dbReference type="NCBIfam" id="NF003811">
    <property type="entry name" value="PRK05402.1"/>
    <property type="match status" value="1"/>
</dbReference>
<evidence type="ECO:0000256" key="3">
    <source>
        <dbReference type="ARBA" id="ARBA00004964"/>
    </source>
</evidence>
<sequence>MNPATDTAAAAWRLDDPHAIGALVAGRHGDPFAVLGPHPAPAGIVLRVLRPEAETAEAVDADSGKVLAKLLRRHARGFFEGLIARRKKPPRYRLRFTRGDDVWEEEDAYRFPSTFGELDLHLLGEGRHLRLYEKLGAHPMTCDDVAGTRFAVWAPNASSVSVVGNFNGWDGRRHPMRRHPGVGVWELFVPDVRPGEVYKYEIVGSQGEVLPGKADPLAFSCEVPPATASLVHGLPDSQWSDGEWMETRAARNDRRAPISIYEVHLGSWRRHEDGSYLTYEELGDELIPYVKDLGFTHIECMPVSEHPFSGSWGYQPIGLYAPTSRFGSPEAFARFVDRCHREGLGVIVDWVPAHFPSDAHGLVRFDGTALYEHADPRLGFHRDWNTLIYNFGRREVANFLTANALFWLERYHIDALRVDAVASMLYLDYSRQPGEWVPNIHGGNENLEAIAFVRDTNVALFSDHPGATSIAEESTAFPGVSRPVYAGGLGFGFKWNMGWMHDTLDYMGRDPIYRRHHHDQMTFGLHYAFSENFILPLSHDEVVHGKGSLIGRMPGDRWQKFANLRAYFTFMWTHPGKKLLFMGGEFGQEREWNHDLQLDWHHLDDAMHRGVRDLLRDLNAIYRSQPSLHQLDCEAEGFEWIDASEPEFGTFIYMRKGIAEAQPVVVACNFTPTVRENHRIGLPKAGRWREILNSDDSRYGGSGVTNPQIDAAEEPWHGRPASAALRLPPLGAVILTSET</sequence>
<keyword evidence="13" id="KW-1185">Reference proteome</keyword>
<evidence type="ECO:0000313" key="13">
    <source>
        <dbReference type="Proteomes" id="UP001342418"/>
    </source>
</evidence>
<dbReference type="SMART" id="SM00642">
    <property type="entry name" value="Aamy"/>
    <property type="match status" value="1"/>
</dbReference>
<dbReference type="Pfam" id="PF02806">
    <property type="entry name" value="Alpha-amylase_C"/>
    <property type="match status" value="1"/>
</dbReference>
<evidence type="ECO:0000256" key="2">
    <source>
        <dbReference type="ARBA" id="ARBA00002953"/>
    </source>
</evidence>
<dbReference type="NCBIfam" id="TIGR01515">
    <property type="entry name" value="branching_enzym"/>
    <property type="match status" value="1"/>
</dbReference>
<feature type="domain" description="Glycosyl hydrolase family 13 catalytic" evidence="11">
    <location>
        <begin position="262"/>
        <end position="616"/>
    </location>
</feature>
<dbReference type="InterPro" id="IPR006407">
    <property type="entry name" value="GlgB"/>
</dbReference>
<dbReference type="Pfam" id="PF22019">
    <property type="entry name" value="GlgB_N"/>
    <property type="match status" value="1"/>
</dbReference>
<dbReference type="SUPFAM" id="SSF81296">
    <property type="entry name" value="E set domains"/>
    <property type="match status" value="2"/>
</dbReference>
<dbReference type="NCBIfam" id="NF008967">
    <property type="entry name" value="PRK12313.1"/>
    <property type="match status" value="1"/>
</dbReference>
<dbReference type="Gene3D" id="2.60.40.10">
    <property type="entry name" value="Immunoglobulins"/>
    <property type="match status" value="1"/>
</dbReference>
<dbReference type="InterPro" id="IPR006048">
    <property type="entry name" value="A-amylase/branching_C"/>
</dbReference>
<proteinExistence type="inferred from homology"/>
<dbReference type="Pfam" id="PF02922">
    <property type="entry name" value="CBM_48"/>
    <property type="match status" value="1"/>
</dbReference>
<dbReference type="PANTHER" id="PTHR43651:SF3">
    <property type="entry name" value="1,4-ALPHA-GLUCAN-BRANCHING ENZYME"/>
    <property type="match status" value="1"/>
</dbReference>
<dbReference type="InterPro" id="IPR013783">
    <property type="entry name" value="Ig-like_fold"/>
</dbReference>
<evidence type="ECO:0000256" key="1">
    <source>
        <dbReference type="ARBA" id="ARBA00000826"/>
    </source>
</evidence>
<comment type="catalytic activity">
    <reaction evidence="1 10">
        <text>Transfers a segment of a (1-&gt;4)-alpha-D-glucan chain to a primary hydroxy group in a similar glucan chain.</text>
        <dbReference type="EC" id="2.4.1.18"/>
    </reaction>
</comment>
<feature type="active site" description="Nucleophile" evidence="10">
    <location>
        <position position="419"/>
    </location>
</feature>
<evidence type="ECO:0000259" key="11">
    <source>
        <dbReference type="SMART" id="SM00642"/>
    </source>
</evidence>
<accession>A0ABY5MIM6</accession>
<dbReference type="InterPro" id="IPR014756">
    <property type="entry name" value="Ig_E-set"/>
</dbReference>
<evidence type="ECO:0000256" key="8">
    <source>
        <dbReference type="ARBA" id="ARBA00023056"/>
    </source>
</evidence>
<evidence type="ECO:0000256" key="5">
    <source>
        <dbReference type="ARBA" id="ARBA00022600"/>
    </source>
</evidence>
<keyword evidence="5 10" id="KW-0321">Glycogen metabolism</keyword>
<feature type="active site" description="Proton donor" evidence="10">
    <location>
        <position position="472"/>
    </location>
</feature>
<dbReference type="InterPro" id="IPR037439">
    <property type="entry name" value="Branching_enzy"/>
</dbReference>
<evidence type="ECO:0000313" key="12">
    <source>
        <dbReference type="EMBL" id="UUP16724.1"/>
    </source>
</evidence>
<dbReference type="HAMAP" id="MF_00685">
    <property type="entry name" value="GlgB"/>
    <property type="match status" value="1"/>
</dbReference>
<comment type="similarity">
    <text evidence="4 10">Belongs to the glycosyl hydrolase 13 family. GlgB subfamily.</text>
</comment>
<comment type="subunit">
    <text evidence="10">Monomer.</text>
</comment>
<keyword evidence="7 10" id="KW-0808">Transferase</keyword>
<comment type="function">
    <text evidence="2 10">Catalyzes the formation of the alpha-1,6-glucosidic linkages in glycogen by scission of a 1,4-alpha-linked oligosaccharide from growing alpha-1,4-glucan chains and the subsequent attachment of the oligosaccharide to the alpha-1,6 position.</text>
</comment>
<dbReference type="InterPro" id="IPR017853">
    <property type="entry name" value="GH"/>
</dbReference>